<gene>
    <name evidence="1" type="ORF">GCM10009038_31330</name>
</gene>
<dbReference type="Proteomes" id="UP000646745">
    <property type="component" value="Unassembled WGS sequence"/>
</dbReference>
<protein>
    <submittedName>
        <fullName evidence="1">Uncharacterized protein</fullName>
    </submittedName>
</protein>
<sequence>MELNRLLMLGSQLPLRGQLLIMWRDSAVEYIQSAVVHLDPGDLFAREPYLAESRDKDTDDTIAAECTRSEHCRERLI</sequence>
<comment type="caution">
    <text evidence="1">The sequence shown here is derived from an EMBL/GenBank/DDBJ whole genome shotgun (WGS) entry which is preliminary data.</text>
</comment>
<evidence type="ECO:0000313" key="2">
    <source>
        <dbReference type="Proteomes" id="UP000646745"/>
    </source>
</evidence>
<keyword evidence="2" id="KW-1185">Reference proteome</keyword>
<name>A0ABQ3EAL4_9GAMM</name>
<dbReference type="EMBL" id="BMZI01000007">
    <property type="protein sequence ID" value="GHB30295.1"/>
    <property type="molecule type" value="Genomic_DNA"/>
</dbReference>
<organism evidence="1 2">
    <name type="scientific">Salinicola rhizosphaerae</name>
    <dbReference type="NCBI Taxonomy" id="1443141"/>
    <lineage>
        <taxon>Bacteria</taxon>
        <taxon>Pseudomonadati</taxon>
        <taxon>Pseudomonadota</taxon>
        <taxon>Gammaproteobacteria</taxon>
        <taxon>Oceanospirillales</taxon>
        <taxon>Halomonadaceae</taxon>
        <taxon>Salinicola</taxon>
    </lineage>
</organism>
<reference evidence="2" key="1">
    <citation type="journal article" date="2019" name="Int. J. Syst. Evol. Microbiol.">
        <title>The Global Catalogue of Microorganisms (GCM) 10K type strain sequencing project: providing services to taxonomists for standard genome sequencing and annotation.</title>
        <authorList>
            <consortium name="The Broad Institute Genomics Platform"/>
            <consortium name="The Broad Institute Genome Sequencing Center for Infectious Disease"/>
            <person name="Wu L."/>
            <person name="Ma J."/>
        </authorList>
    </citation>
    <scope>NUCLEOTIDE SEQUENCE [LARGE SCALE GENOMIC DNA]</scope>
    <source>
        <strain evidence="2">KCTC 32998</strain>
    </source>
</reference>
<evidence type="ECO:0000313" key="1">
    <source>
        <dbReference type="EMBL" id="GHB30295.1"/>
    </source>
</evidence>
<proteinExistence type="predicted"/>
<accession>A0ABQ3EAL4</accession>